<evidence type="ECO:0000313" key="1">
    <source>
        <dbReference type="EMBL" id="KAF1983714.1"/>
    </source>
</evidence>
<sequence length="83" mass="9532">ETRYLDLIITTEGIKMDLARVTAIQGWEPPETLKDVPGFPWACQLLWATVEVYEYYLQRAESLLVDSRFSGTESHPAPQVVKY</sequence>
<gene>
    <name evidence="1" type="ORF">K402DRAFT_337895</name>
</gene>
<reference evidence="1" key="1">
    <citation type="journal article" date="2020" name="Stud. Mycol.">
        <title>101 Dothideomycetes genomes: a test case for predicting lifestyles and emergence of pathogens.</title>
        <authorList>
            <person name="Haridas S."/>
            <person name="Albert R."/>
            <person name="Binder M."/>
            <person name="Bloem J."/>
            <person name="Labutti K."/>
            <person name="Salamov A."/>
            <person name="Andreopoulos B."/>
            <person name="Baker S."/>
            <person name="Barry K."/>
            <person name="Bills G."/>
            <person name="Bluhm B."/>
            <person name="Cannon C."/>
            <person name="Castanera R."/>
            <person name="Culley D."/>
            <person name="Daum C."/>
            <person name="Ezra D."/>
            <person name="Gonzalez J."/>
            <person name="Henrissat B."/>
            <person name="Kuo A."/>
            <person name="Liang C."/>
            <person name="Lipzen A."/>
            <person name="Lutzoni F."/>
            <person name="Magnuson J."/>
            <person name="Mondo S."/>
            <person name="Nolan M."/>
            <person name="Ohm R."/>
            <person name="Pangilinan J."/>
            <person name="Park H.-J."/>
            <person name="Ramirez L."/>
            <person name="Alfaro M."/>
            <person name="Sun H."/>
            <person name="Tritt A."/>
            <person name="Yoshinaga Y."/>
            <person name="Zwiers L.-H."/>
            <person name="Turgeon B."/>
            <person name="Goodwin S."/>
            <person name="Spatafora J."/>
            <person name="Crous P."/>
            <person name="Grigoriev I."/>
        </authorList>
    </citation>
    <scope>NUCLEOTIDE SEQUENCE</scope>
    <source>
        <strain evidence="1">CBS 113979</strain>
    </source>
</reference>
<protein>
    <submittedName>
        <fullName evidence="1">Uncharacterized protein</fullName>
    </submittedName>
</protein>
<feature type="non-terminal residue" evidence="1">
    <location>
        <position position="1"/>
    </location>
</feature>
<organism evidence="1 2">
    <name type="scientific">Aulographum hederae CBS 113979</name>
    <dbReference type="NCBI Taxonomy" id="1176131"/>
    <lineage>
        <taxon>Eukaryota</taxon>
        <taxon>Fungi</taxon>
        <taxon>Dikarya</taxon>
        <taxon>Ascomycota</taxon>
        <taxon>Pezizomycotina</taxon>
        <taxon>Dothideomycetes</taxon>
        <taxon>Pleosporomycetidae</taxon>
        <taxon>Aulographales</taxon>
        <taxon>Aulographaceae</taxon>
    </lineage>
</organism>
<keyword evidence="2" id="KW-1185">Reference proteome</keyword>
<dbReference type="AlphaFoldDB" id="A0A6G1GSD2"/>
<dbReference type="EMBL" id="ML977173">
    <property type="protein sequence ID" value="KAF1983714.1"/>
    <property type="molecule type" value="Genomic_DNA"/>
</dbReference>
<accession>A0A6G1GSD2</accession>
<proteinExistence type="predicted"/>
<name>A0A6G1GSD2_9PEZI</name>
<dbReference type="OrthoDB" id="5599418at2759"/>
<dbReference type="Proteomes" id="UP000800041">
    <property type="component" value="Unassembled WGS sequence"/>
</dbReference>
<evidence type="ECO:0000313" key="2">
    <source>
        <dbReference type="Proteomes" id="UP000800041"/>
    </source>
</evidence>